<proteinExistence type="predicted"/>
<dbReference type="STRING" id="44941.A0A397VPA6"/>
<protein>
    <submittedName>
        <fullName evidence="2">Kinase-like domain-containing protein</fullName>
    </submittedName>
</protein>
<gene>
    <name evidence="2" type="ORF">C2G38_690508</name>
</gene>
<evidence type="ECO:0000313" key="3">
    <source>
        <dbReference type="Proteomes" id="UP000266673"/>
    </source>
</evidence>
<dbReference type="Pfam" id="PF07714">
    <property type="entry name" value="PK_Tyr_Ser-Thr"/>
    <property type="match status" value="1"/>
</dbReference>
<accession>A0A397VPA6</accession>
<dbReference type="PANTHER" id="PTHR44329">
    <property type="entry name" value="SERINE/THREONINE-PROTEIN KINASE TNNI3K-RELATED"/>
    <property type="match status" value="1"/>
</dbReference>
<sequence>FFYFIYIIFHDIRRNSKHGKCENCNENNTQPAWCLTCDPDIIAQGWTSRNKDVDDCIRKFQLRANKYEDAIEWIPFDGLFDVKEIGKGGFGSVYSATWLDGIRNIDHNKNRARETSSTVALKTLSSTKENNFDFLKEFKNHVQCINWGSKLKIYGLTQNTETNEYLMVLQYADKGNLHKFLKTSFRELKWELKLKQLKEISYDLYQIHRAGYVHADFHSGNILQNQYSEKNIQSYVADLGLSKKKDEQKLNDEIYGVMPYVAPEVLLGGKFTQAADIYSFGVIMAEMSTGKRPFDEQEFGAKLAVRICKGERPEFAPGTPEFYVELAKKCMDSDPQKRPSAWDVYYKISVWFEDKNKIRGQFLDADKVIKTLPINSPSHPDHMYTSKLISTKLILNAIKEVDSTQIKLDISK</sequence>
<dbReference type="InterPro" id="IPR000719">
    <property type="entry name" value="Prot_kinase_dom"/>
</dbReference>
<organism evidence="2 3">
    <name type="scientific">Gigaspora rosea</name>
    <dbReference type="NCBI Taxonomy" id="44941"/>
    <lineage>
        <taxon>Eukaryota</taxon>
        <taxon>Fungi</taxon>
        <taxon>Fungi incertae sedis</taxon>
        <taxon>Mucoromycota</taxon>
        <taxon>Glomeromycotina</taxon>
        <taxon>Glomeromycetes</taxon>
        <taxon>Diversisporales</taxon>
        <taxon>Gigasporaceae</taxon>
        <taxon>Gigaspora</taxon>
    </lineage>
</organism>
<dbReference type="Gene3D" id="1.10.510.10">
    <property type="entry name" value="Transferase(Phosphotransferase) domain 1"/>
    <property type="match status" value="1"/>
</dbReference>
<dbReference type="OrthoDB" id="2359412at2759"/>
<name>A0A397VPA6_9GLOM</name>
<dbReference type="PROSITE" id="PS50011">
    <property type="entry name" value="PROTEIN_KINASE_DOM"/>
    <property type="match status" value="1"/>
</dbReference>
<feature type="non-terminal residue" evidence="2">
    <location>
        <position position="1"/>
    </location>
</feature>
<feature type="domain" description="Protein kinase" evidence="1">
    <location>
        <begin position="79"/>
        <end position="352"/>
    </location>
</feature>
<keyword evidence="2" id="KW-0418">Kinase</keyword>
<dbReference type="SUPFAM" id="SSF56112">
    <property type="entry name" value="Protein kinase-like (PK-like)"/>
    <property type="match status" value="1"/>
</dbReference>
<keyword evidence="2" id="KW-0808">Transferase</keyword>
<dbReference type="AlphaFoldDB" id="A0A397VPA6"/>
<dbReference type="Proteomes" id="UP000266673">
    <property type="component" value="Unassembled WGS sequence"/>
</dbReference>
<keyword evidence="3" id="KW-1185">Reference proteome</keyword>
<dbReference type="InterPro" id="IPR001245">
    <property type="entry name" value="Ser-Thr/Tyr_kinase_cat_dom"/>
</dbReference>
<reference evidence="2 3" key="1">
    <citation type="submission" date="2018-06" db="EMBL/GenBank/DDBJ databases">
        <title>Comparative genomics reveals the genomic features of Rhizophagus irregularis, R. cerebriforme, R. diaphanum and Gigaspora rosea, and their symbiotic lifestyle signature.</title>
        <authorList>
            <person name="Morin E."/>
            <person name="San Clemente H."/>
            <person name="Chen E.C.H."/>
            <person name="De La Providencia I."/>
            <person name="Hainaut M."/>
            <person name="Kuo A."/>
            <person name="Kohler A."/>
            <person name="Murat C."/>
            <person name="Tang N."/>
            <person name="Roy S."/>
            <person name="Loubradou J."/>
            <person name="Henrissat B."/>
            <person name="Grigoriev I.V."/>
            <person name="Corradi N."/>
            <person name="Roux C."/>
            <person name="Martin F.M."/>
        </authorList>
    </citation>
    <scope>NUCLEOTIDE SEQUENCE [LARGE SCALE GENOMIC DNA]</scope>
    <source>
        <strain evidence="2 3">DAOM 194757</strain>
    </source>
</reference>
<dbReference type="GO" id="GO:0004674">
    <property type="term" value="F:protein serine/threonine kinase activity"/>
    <property type="evidence" value="ECO:0007669"/>
    <property type="project" value="TreeGrafter"/>
</dbReference>
<evidence type="ECO:0000259" key="1">
    <source>
        <dbReference type="PROSITE" id="PS50011"/>
    </source>
</evidence>
<dbReference type="InterPro" id="IPR011009">
    <property type="entry name" value="Kinase-like_dom_sf"/>
</dbReference>
<dbReference type="InterPro" id="IPR051681">
    <property type="entry name" value="Ser/Thr_Kinases-Pseudokinases"/>
</dbReference>
<dbReference type="GO" id="GO:0005524">
    <property type="term" value="F:ATP binding"/>
    <property type="evidence" value="ECO:0007669"/>
    <property type="project" value="InterPro"/>
</dbReference>
<dbReference type="EMBL" id="QKWP01000220">
    <property type="protein sequence ID" value="RIB24355.1"/>
    <property type="molecule type" value="Genomic_DNA"/>
</dbReference>
<comment type="caution">
    <text evidence="2">The sequence shown here is derived from an EMBL/GenBank/DDBJ whole genome shotgun (WGS) entry which is preliminary data.</text>
</comment>
<evidence type="ECO:0000313" key="2">
    <source>
        <dbReference type="EMBL" id="RIB24355.1"/>
    </source>
</evidence>